<reference evidence="1 2" key="1">
    <citation type="submission" date="2013-08" db="EMBL/GenBank/DDBJ databases">
        <title>draft genome of Halomonas huanghegensis, strain BJGMM-B45T.</title>
        <authorList>
            <person name="Miao C."/>
            <person name="Wan Y."/>
            <person name="Jin W."/>
        </authorList>
    </citation>
    <scope>NUCLEOTIDE SEQUENCE [LARGE SCALE GENOMIC DNA]</scope>
    <source>
        <strain evidence="1 2">BJGMM-B45</strain>
    </source>
</reference>
<keyword evidence="2" id="KW-1185">Reference proteome</keyword>
<proteinExistence type="predicted"/>
<evidence type="ECO:0000313" key="1">
    <source>
        <dbReference type="EMBL" id="ERL52459.1"/>
    </source>
</evidence>
<protein>
    <submittedName>
        <fullName evidence="1">Uncharacterized protein</fullName>
    </submittedName>
</protein>
<comment type="caution">
    <text evidence="1">The sequence shown here is derived from an EMBL/GenBank/DDBJ whole genome shotgun (WGS) entry which is preliminary data.</text>
</comment>
<dbReference type="STRING" id="1178482.AR456_16185"/>
<dbReference type="AlphaFoldDB" id="W1NAB0"/>
<dbReference type="PATRIC" id="fig|1178482.3.peg.1332"/>
<name>W1NAB0_9GAMM</name>
<dbReference type="Proteomes" id="UP000019113">
    <property type="component" value="Unassembled WGS sequence"/>
</dbReference>
<evidence type="ECO:0000313" key="2">
    <source>
        <dbReference type="Proteomes" id="UP000019113"/>
    </source>
</evidence>
<dbReference type="EMBL" id="AVBC01000019">
    <property type="protein sequence ID" value="ERL52459.1"/>
    <property type="molecule type" value="Genomic_DNA"/>
</dbReference>
<accession>W1NAB0</accession>
<gene>
    <name evidence="1" type="ORF">BJB45_10865</name>
</gene>
<dbReference type="eggNOG" id="COG0225">
    <property type="taxonomic scope" value="Bacteria"/>
</dbReference>
<dbReference type="KEGG" id="hhu:AR456_16185"/>
<sequence>MSDLAALLARVTEGYSEALYDGKRFAVTRQTFNRGNSTKIFARCLQDQQFFSCNAYRTTQGWRLYPCEMSAESVLGFLEHHQRLVAPDSPQGQQ</sequence>
<dbReference type="OrthoDB" id="1189996at2"/>
<dbReference type="RefSeq" id="WP_021818292.1">
    <property type="nucleotide sequence ID" value="NZ_AVBC01000019.1"/>
</dbReference>
<organism evidence="1 2">
    <name type="scientific">Halomonas huangheensis</name>
    <dbReference type="NCBI Taxonomy" id="1178482"/>
    <lineage>
        <taxon>Bacteria</taxon>
        <taxon>Pseudomonadati</taxon>
        <taxon>Pseudomonadota</taxon>
        <taxon>Gammaproteobacteria</taxon>
        <taxon>Oceanospirillales</taxon>
        <taxon>Halomonadaceae</taxon>
        <taxon>Halomonas</taxon>
    </lineage>
</organism>